<dbReference type="InterPro" id="IPR009076">
    <property type="entry name" value="FRB_dom"/>
</dbReference>
<evidence type="ECO:0000256" key="8">
    <source>
        <dbReference type="ARBA" id="ARBA00022741"/>
    </source>
</evidence>
<evidence type="ECO:0000256" key="10">
    <source>
        <dbReference type="ARBA" id="ARBA00022840"/>
    </source>
</evidence>
<evidence type="ECO:0000313" key="18">
    <source>
        <dbReference type="EMBL" id="KMZ67855.1"/>
    </source>
</evidence>
<dbReference type="InterPro" id="IPR050517">
    <property type="entry name" value="DDR_Repair_Kinase"/>
</dbReference>
<dbReference type="PROSITE" id="PS00916">
    <property type="entry name" value="PI3_4_KINASE_2"/>
    <property type="match status" value="1"/>
</dbReference>
<dbReference type="Pfam" id="PF11865">
    <property type="entry name" value="mTOR_dom"/>
    <property type="match status" value="1"/>
</dbReference>
<feature type="domain" description="PI3K/PI4K catalytic" evidence="15">
    <location>
        <begin position="2053"/>
        <end position="2371"/>
    </location>
</feature>
<dbReference type="STRING" id="29655.A0A0K9PHZ3"/>
<dbReference type="SMART" id="SM01343">
    <property type="entry name" value="FATC"/>
    <property type="match status" value="1"/>
</dbReference>
<name>A0A0K9PHZ3_ZOSMR</name>
<dbReference type="InterPro" id="IPR014009">
    <property type="entry name" value="PIK_FAT"/>
</dbReference>
<dbReference type="PANTHER" id="PTHR11139">
    <property type="entry name" value="ATAXIA TELANGIECTASIA MUTATED ATM -RELATED"/>
    <property type="match status" value="1"/>
</dbReference>
<feature type="domain" description="FAT" evidence="16">
    <location>
        <begin position="1302"/>
        <end position="1879"/>
    </location>
</feature>
<comment type="catalytic activity">
    <reaction evidence="11 14">
        <text>L-threonyl-[protein] + ATP = O-phospho-L-threonyl-[protein] + ADP + H(+)</text>
        <dbReference type="Rhea" id="RHEA:46608"/>
        <dbReference type="Rhea" id="RHEA-COMP:11060"/>
        <dbReference type="Rhea" id="RHEA-COMP:11605"/>
        <dbReference type="ChEBI" id="CHEBI:15378"/>
        <dbReference type="ChEBI" id="CHEBI:30013"/>
        <dbReference type="ChEBI" id="CHEBI:30616"/>
        <dbReference type="ChEBI" id="CHEBI:61977"/>
        <dbReference type="ChEBI" id="CHEBI:456216"/>
        <dbReference type="EC" id="2.7.11.1"/>
    </reaction>
</comment>
<dbReference type="InterPro" id="IPR057564">
    <property type="entry name" value="HEAT_ATR"/>
</dbReference>
<dbReference type="SMART" id="SM00146">
    <property type="entry name" value="PI3Kc"/>
    <property type="match status" value="1"/>
</dbReference>
<gene>
    <name evidence="18" type="ORF">ZOSMA_256G00110</name>
</gene>
<dbReference type="GO" id="GO:0016242">
    <property type="term" value="P:negative regulation of macroautophagy"/>
    <property type="evidence" value="ECO:0000318"/>
    <property type="project" value="GO_Central"/>
</dbReference>
<keyword evidence="7" id="KW-0677">Repeat</keyword>
<dbReference type="GO" id="GO:0044877">
    <property type="term" value="F:protein-containing complex binding"/>
    <property type="evidence" value="ECO:0007669"/>
    <property type="project" value="InterPro"/>
</dbReference>
<evidence type="ECO:0000256" key="7">
    <source>
        <dbReference type="ARBA" id="ARBA00022737"/>
    </source>
</evidence>
<evidence type="ECO:0000256" key="6">
    <source>
        <dbReference type="ARBA" id="ARBA00022679"/>
    </source>
</evidence>
<dbReference type="InterPro" id="IPR011009">
    <property type="entry name" value="Kinase-like_dom_sf"/>
</dbReference>
<dbReference type="InterPro" id="IPR000403">
    <property type="entry name" value="PI3/4_kinase_cat_dom"/>
</dbReference>
<dbReference type="Gene3D" id="3.30.1010.10">
    <property type="entry name" value="Phosphatidylinositol 3-kinase Catalytic Subunit, Chain A, domain 4"/>
    <property type="match status" value="1"/>
</dbReference>
<dbReference type="InterPro" id="IPR036940">
    <property type="entry name" value="PI3/4_kinase_cat_sf"/>
</dbReference>
<dbReference type="SUPFAM" id="SSF47212">
    <property type="entry name" value="FKBP12-rapamycin-binding domain of FKBP-rapamycin-associated protein (FRAP)"/>
    <property type="match status" value="1"/>
</dbReference>
<evidence type="ECO:0000259" key="17">
    <source>
        <dbReference type="PROSITE" id="PS51190"/>
    </source>
</evidence>
<dbReference type="GO" id="GO:0080090">
    <property type="term" value="P:regulation of primary metabolic process"/>
    <property type="evidence" value="ECO:0007669"/>
    <property type="project" value="UniProtKB-ARBA"/>
</dbReference>
<keyword evidence="19" id="KW-1185">Reference proteome</keyword>
<dbReference type="PROSITE" id="PS51190">
    <property type="entry name" value="FATC"/>
    <property type="match status" value="1"/>
</dbReference>
<dbReference type="FunFam" id="1.10.1070.11:FF:000017">
    <property type="entry name" value="Serine/threonine-protein kinase TOR"/>
    <property type="match status" value="1"/>
</dbReference>
<dbReference type="FunFam" id="1.25.10.10:FF:000802">
    <property type="entry name" value="Serine/threonine-protein kinase TOR"/>
    <property type="match status" value="1"/>
</dbReference>
<keyword evidence="6 14" id="KW-0808">Transferase</keyword>
<dbReference type="FunFam" id="1.25.10.10:FF:000284">
    <property type="entry name" value="Serine/threonine-protein kinase TOR"/>
    <property type="match status" value="1"/>
</dbReference>
<dbReference type="OMA" id="MRQHSAK"/>
<dbReference type="Proteomes" id="UP000036987">
    <property type="component" value="Unassembled WGS sequence"/>
</dbReference>
<dbReference type="EC" id="2.7.11.1" evidence="2 14"/>
<keyword evidence="10 14" id="KW-0067">ATP-binding</keyword>
<dbReference type="Gene3D" id="1.25.40.10">
    <property type="entry name" value="Tetratricopeptide repeat domain"/>
    <property type="match status" value="1"/>
</dbReference>
<keyword evidence="8 14" id="KW-0547">Nucleotide-binding</keyword>
<dbReference type="PROSITE" id="PS50290">
    <property type="entry name" value="PI3_4_KINASE_3"/>
    <property type="match status" value="1"/>
</dbReference>
<dbReference type="Gene3D" id="1.25.10.10">
    <property type="entry name" value="Leucine-rich Repeat Variant"/>
    <property type="match status" value="5"/>
</dbReference>
<keyword evidence="3" id="KW-0217">Developmental protein</keyword>
<evidence type="ECO:0000256" key="12">
    <source>
        <dbReference type="ARBA" id="ARBA00048679"/>
    </source>
</evidence>
<dbReference type="Pfam" id="PF02259">
    <property type="entry name" value="FAT"/>
    <property type="match status" value="1"/>
</dbReference>
<feature type="domain" description="FATC" evidence="17">
    <location>
        <begin position="2437"/>
        <end position="2469"/>
    </location>
</feature>
<dbReference type="SMART" id="SM01346">
    <property type="entry name" value="DUF3385"/>
    <property type="match status" value="1"/>
</dbReference>
<sequence>MASSAPSIRFSPASSSTATVGTADALHRIFADLCTRGTPKDGSLQALKRHVEEEARDLSGEAFSRFMDQLYDYVSALLVSNDVADNLGALRAIDELIDITVGESASKVPKFSGYLHNVFDVKRDPEILVLASGVLGHLARAGGAMTADEVERQVKNALEWLRGDRIEYRRFAAVLILKEMAENASTVFNVYVPDFVDAIWVPLRDPTLAVRERAVEALRACLRVIEKRETRWRVQWYYRMFEATQDGLGRNASVHSIHGSLLAVGELLRNTGEFMMSRYREVADIVLNFLEHRDRLVRLSLTSLLPRIAHFLRDRFVSNYLKICMDHILAVLHIPAERAGGFIALGEMAGALDGKLIDYLPTITTHLRDAIAPRRGKPSLEAMACVGSFAKAMGLDMEPYVRDLLDSMFLSGLSPTLIESLEQITASIPSLLPTVQERLLNSISIVLSRTPYPQARLVGVASHVNVVNNQQVLNVNRSTLIQLAFTTLARFNFKGHELLGFARESAVSYLEDEDSVTRKDAALCCCQLVANSFSGIISSQFGSSRSNRTGGSRRRRLIEEIVEKLLVAAVVDADVSVRMSVFLPLHDNSGFDEFLAQADSLSAIFVALNDEDYNVRSSAIFVAGRLSEKNPAYVLPALRRHLIQLLTYLEKSADSKCREENSKLLGCLIRNCERLILPYIAPIHKVLVAKLREGTGVTASNGVVTGVLSTIGELARVGGFAMRQHLPELMPLIVEALKDGAAIVKREVAVETLGRVVQSTGYVISPYNEHKELLGLLLKLLNGELPWSTRQEVLKVLGIIGALDPHVHKLNQLSLPGSHGEVTHAASDAGQHIKSMDDLPGDLWPSFATSEDYYSRVAINSLMRILNDASLSSHHQKVVGSLTFIFKSMGLGCVPYLPKVLPGLLHAVRTCEDGLKEFIIWKLGTLVSIVRQHIRKYLPELLSLISELWTSSFSLPAPSVRPVQCSPFLHLVEQLCLALNDEFRTYVPDILPFCIQVITDAERFNNYSYVYDILHTFDIFGGNLNGHVHLLLPALIRLFKVDASVDIRRCAIITLTKLIPRVQVAGYVSSLVHHLKLVLDGNNDKLRKDAADAVCCLAHNLGEDFVIFIPSIRKLMLKHHLRHKDFDEIEGHLRSREPLIMKNFLGHESFPRNPISVSDPLDDIDNNPYVEGTDMIKQLRSYQVNDGRLRMAGEASQRSTKEDWAEWMRHFSIELLKESPSPALRTCARLAQLQPLVGRELFAAGFVSCWTQLNETSQQQLVRNLEQAFSSAHITPEILATLLNLAEFMEHDEKPLPIDIRLLGALAEKCRAFAKALHYKEMEFEGACSKKMEGNPVSAVEALIHINNQLHQHEAAVGILTYSQQHLDVQLKESWYEKLQRWDDALKAYTLKTSQAASPNLLDATLGRMRCLAALARWEELANLCKEYWSPAEQSARLEMAPMAASAAWNMGEWDQMAEYVSKLDDGDENKQRISNTAASGDGSSNGSFFRAVLSVRRGKYGEARDFVERARKCLATEVAALVLESYERAYSNMVRVQQLSELEEVIDYCTLPSGSLADGRRDLIRNMWTERIRGTKRNVEVWQAILAVRALVLPPTEDIDTWLKFASLCRKSGRITQARSTLIKLLQYDPECYPANLMYHGPPQVILAYLKYQWSLVDDHKRKEAFTRLQDLSIQLAASPNSSSMATSSTSFTSTVGVPLIAHVYLKLGTWKWALSPGLDDDSLQDILVAFKNSTHYARHWGKAWHTWALFNTAVMSHYTLRGFSSIVGQYVVAAVNGYFHSISCAATSKGVDDSLQDILRLLTLWFNHGANTEVQMALQEGFSHVSIDTWLAVLPQIIARIHSNNRAVRELIQSLLVRIGRGHPQALIYPLLVACKSISLLRRAAAQEVVDKVRQYSGDLVDQAQLVSKELIRVAILWHEMWHEALEEASRLYFGEHNIEGMLNVLEPLHTMLEDGAETLKETAFVQAYGRELLDARECCLKYRRTGKDAELTQAWDLYYHVFKRIDKQLSSLTTLELQSVSPELLNCKNLELAVPGTYRADSPVVTIASFAPQLTVITSKQRPRKLSILGSDGEDYTFLLKGHEDLRQDERVMQLFGLVNTLLENSRKTAEKGLSIQRYAVIPLSPNSGLIGWVPNCDTLHHLIKEYRDARKIFLNQEHRLMLAFAPDYDHLPLMAKVEVFEHALQNTEGNDLARVLWLKSRTSEVWLDRRTNYTRSLAVMSMVGYLLGLGDRHPSNLMLHRYSGKILHIDFGDCFEASMNREKFPEKVPFRLTRMLVKAMEVSGIEGNFRSTCENVMLVLRTNKDSVMAMMEAFVHDPLINWRLFNFNEVPQMTTLGITQAHPVVNSDESAQGELAHPLRGVREKEILQAVQYLGDANEVLNERAVVVMARMSNKLTGRDFSSVSSGSVSTSSIQNSADHGNSIPFDTREVDHGLSIKDQVQKLIGQATSHENLCQNYVGWCPFW</sequence>
<evidence type="ECO:0000256" key="14">
    <source>
        <dbReference type="RuleBase" id="RU364109"/>
    </source>
</evidence>
<evidence type="ECO:0000256" key="1">
    <source>
        <dbReference type="ARBA" id="ARBA00011031"/>
    </source>
</evidence>
<dbReference type="Pfam" id="PF02260">
    <property type="entry name" value="FATC"/>
    <property type="match status" value="1"/>
</dbReference>
<keyword evidence="5" id="KW-0341">Growth regulation</keyword>
<evidence type="ECO:0000256" key="11">
    <source>
        <dbReference type="ARBA" id="ARBA00047899"/>
    </source>
</evidence>
<dbReference type="SUPFAM" id="SSF48452">
    <property type="entry name" value="TPR-like"/>
    <property type="match status" value="1"/>
</dbReference>
<dbReference type="FunFam" id="3.30.1010.10:FF:000006">
    <property type="entry name" value="Serine/threonine-protein kinase TOR"/>
    <property type="match status" value="1"/>
</dbReference>
<dbReference type="SUPFAM" id="SSF48371">
    <property type="entry name" value="ARM repeat"/>
    <property type="match status" value="1"/>
</dbReference>
<evidence type="ECO:0000256" key="5">
    <source>
        <dbReference type="ARBA" id="ARBA00022604"/>
    </source>
</evidence>
<evidence type="ECO:0000256" key="13">
    <source>
        <dbReference type="ARBA" id="ARBA00069838"/>
    </source>
</evidence>
<dbReference type="GO" id="GO:0031929">
    <property type="term" value="P:TOR signaling"/>
    <property type="evidence" value="ECO:0000318"/>
    <property type="project" value="GO_Central"/>
</dbReference>
<dbReference type="InterPro" id="IPR026683">
    <property type="entry name" value="TOR_cat"/>
</dbReference>
<dbReference type="Gene3D" id="1.20.120.150">
    <property type="entry name" value="FKBP12-rapamycin binding domain"/>
    <property type="match status" value="1"/>
</dbReference>
<evidence type="ECO:0000256" key="4">
    <source>
        <dbReference type="ARBA" id="ARBA00022527"/>
    </source>
</evidence>
<comment type="similarity">
    <text evidence="1 14">Belongs to the PI3/PI4-kinase family.</text>
</comment>
<dbReference type="GO" id="GO:0005634">
    <property type="term" value="C:nucleus"/>
    <property type="evidence" value="ECO:0000318"/>
    <property type="project" value="GO_Central"/>
</dbReference>
<dbReference type="Pfam" id="PF08771">
    <property type="entry name" value="FRB_dom"/>
    <property type="match status" value="1"/>
</dbReference>
<evidence type="ECO:0000256" key="3">
    <source>
        <dbReference type="ARBA" id="ARBA00022473"/>
    </source>
</evidence>
<dbReference type="GO" id="GO:0038201">
    <property type="term" value="C:TOR complex"/>
    <property type="evidence" value="ECO:0000318"/>
    <property type="project" value="GO_Central"/>
</dbReference>
<dbReference type="InterPro" id="IPR024585">
    <property type="entry name" value="mTOR_dom"/>
</dbReference>
<dbReference type="OrthoDB" id="381190at2759"/>
<dbReference type="InterPro" id="IPR011989">
    <property type="entry name" value="ARM-like"/>
</dbReference>
<proteinExistence type="inferred from homology"/>
<dbReference type="PROSITE" id="PS00915">
    <property type="entry name" value="PI3_4_KINASE_1"/>
    <property type="match status" value="1"/>
</dbReference>
<organism evidence="18 19">
    <name type="scientific">Zostera marina</name>
    <name type="common">Eelgrass</name>
    <dbReference type="NCBI Taxonomy" id="29655"/>
    <lineage>
        <taxon>Eukaryota</taxon>
        <taxon>Viridiplantae</taxon>
        <taxon>Streptophyta</taxon>
        <taxon>Embryophyta</taxon>
        <taxon>Tracheophyta</taxon>
        <taxon>Spermatophyta</taxon>
        <taxon>Magnoliopsida</taxon>
        <taxon>Liliopsida</taxon>
        <taxon>Zosteraceae</taxon>
        <taxon>Zostera</taxon>
    </lineage>
</organism>
<dbReference type="GO" id="GO:0004674">
    <property type="term" value="F:protein serine/threonine kinase activity"/>
    <property type="evidence" value="ECO:0000318"/>
    <property type="project" value="GO_Central"/>
</dbReference>
<dbReference type="Gene3D" id="1.10.1070.11">
    <property type="entry name" value="Phosphatidylinositol 3-/4-kinase, catalytic domain"/>
    <property type="match status" value="1"/>
</dbReference>
<comment type="catalytic activity">
    <reaction evidence="12">
        <text>L-seryl-[protein] + ATP = O-phospho-L-seryl-[protein] + ADP + H(+)</text>
        <dbReference type="Rhea" id="RHEA:17989"/>
        <dbReference type="Rhea" id="RHEA-COMP:9863"/>
        <dbReference type="Rhea" id="RHEA-COMP:11604"/>
        <dbReference type="ChEBI" id="CHEBI:15378"/>
        <dbReference type="ChEBI" id="CHEBI:29999"/>
        <dbReference type="ChEBI" id="CHEBI:30616"/>
        <dbReference type="ChEBI" id="CHEBI:83421"/>
        <dbReference type="ChEBI" id="CHEBI:456216"/>
        <dbReference type="EC" id="2.7.11.1"/>
    </reaction>
</comment>
<dbReference type="FunFam" id="1.25.10.10:FF:000265">
    <property type="entry name" value="Serine/threonine-protein kinase TOR"/>
    <property type="match status" value="1"/>
</dbReference>
<dbReference type="InterPro" id="IPR003151">
    <property type="entry name" value="PIK-rel_kinase_FAT"/>
</dbReference>
<dbReference type="PROSITE" id="PS51189">
    <property type="entry name" value="FAT"/>
    <property type="match status" value="1"/>
</dbReference>
<dbReference type="SUPFAM" id="SSF56112">
    <property type="entry name" value="Protein kinase-like (PK-like)"/>
    <property type="match status" value="1"/>
</dbReference>
<dbReference type="GO" id="GO:0005524">
    <property type="term" value="F:ATP binding"/>
    <property type="evidence" value="ECO:0007669"/>
    <property type="project" value="UniProtKB-KW"/>
</dbReference>
<dbReference type="Pfam" id="PF00454">
    <property type="entry name" value="PI3_PI4_kinase"/>
    <property type="match status" value="1"/>
</dbReference>
<keyword evidence="9 14" id="KW-0418">Kinase</keyword>
<evidence type="ECO:0000256" key="2">
    <source>
        <dbReference type="ARBA" id="ARBA00012513"/>
    </source>
</evidence>
<dbReference type="InterPro" id="IPR011990">
    <property type="entry name" value="TPR-like_helical_dom_sf"/>
</dbReference>
<evidence type="ECO:0000256" key="9">
    <source>
        <dbReference type="ARBA" id="ARBA00022777"/>
    </source>
</evidence>
<evidence type="ECO:0000259" key="15">
    <source>
        <dbReference type="PROSITE" id="PS50290"/>
    </source>
</evidence>
<dbReference type="InterPro" id="IPR003152">
    <property type="entry name" value="FATC_dom"/>
</dbReference>
<protein>
    <recommendedName>
        <fullName evidence="13 14">Serine/threonine-protein kinase TOR</fullName>
        <ecNumber evidence="2 14">2.7.11.1</ecNumber>
    </recommendedName>
</protein>
<dbReference type="InterPro" id="IPR036738">
    <property type="entry name" value="FRB_sf"/>
</dbReference>
<reference evidence="19" key="1">
    <citation type="journal article" date="2016" name="Nature">
        <title>The genome of the seagrass Zostera marina reveals angiosperm adaptation to the sea.</title>
        <authorList>
            <person name="Olsen J.L."/>
            <person name="Rouze P."/>
            <person name="Verhelst B."/>
            <person name="Lin Y.-C."/>
            <person name="Bayer T."/>
            <person name="Collen J."/>
            <person name="Dattolo E."/>
            <person name="De Paoli E."/>
            <person name="Dittami S."/>
            <person name="Maumus F."/>
            <person name="Michel G."/>
            <person name="Kersting A."/>
            <person name="Lauritano C."/>
            <person name="Lohaus R."/>
            <person name="Toepel M."/>
            <person name="Tonon T."/>
            <person name="Vanneste K."/>
            <person name="Amirebrahimi M."/>
            <person name="Brakel J."/>
            <person name="Bostroem C."/>
            <person name="Chovatia M."/>
            <person name="Grimwood J."/>
            <person name="Jenkins J.W."/>
            <person name="Jueterbock A."/>
            <person name="Mraz A."/>
            <person name="Stam W.T."/>
            <person name="Tice H."/>
            <person name="Bornberg-Bauer E."/>
            <person name="Green P.J."/>
            <person name="Pearson G.A."/>
            <person name="Procaccini G."/>
            <person name="Duarte C.M."/>
            <person name="Schmutz J."/>
            <person name="Reusch T.B.H."/>
            <person name="Van de Peer Y."/>
        </authorList>
    </citation>
    <scope>NUCLEOTIDE SEQUENCE [LARGE SCALE GENOMIC DNA]</scope>
    <source>
        <strain evidence="19">cv. Finnish</strain>
    </source>
</reference>
<evidence type="ECO:0000259" key="16">
    <source>
        <dbReference type="PROSITE" id="PS51189"/>
    </source>
</evidence>
<dbReference type="FunFam" id="1.20.120.150:FF:000001">
    <property type="entry name" value="Serine/threonine-protein kinase TOR"/>
    <property type="match status" value="1"/>
</dbReference>
<comment type="caution">
    <text evidence="18">The sequence shown here is derived from an EMBL/GenBank/DDBJ whole genome shotgun (WGS) entry which is preliminary data.</text>
</comment>
<dbReference type="EMBL" id="LFYR01000880">
    <property type="protein sequence ID" value="KMZ67855.1"/>
    <property type="molecule type" value="Genomic_DNA"/>
</dbReference>
<dbReference type="InterPro" id="IPR016024">
    <property type="entry name" value="ARM-type_fold"/>
</dbReference>
<dbReference type="GO" id="GO:0005737">
    <property type="term" value="C:cytoplasm"/>
    <property type="evidence" value="ECO:0000318"/>
    <property type="project" value="GO_Central"/>
</dbReference>
<keyword evidence="4 14" id="KW-0723">Serine/threonine-protein kinase</keyword>
<accession>A0A0K9PHZ3</accession>
<dbReference type="PANTHER" id="PTHR11139:SF9">
    <property type="entry name" value="SERINE_THREONINE-PROTEIN KINASE MTOR"/>
    <property type="match status" value="1"/>
</dbReference>
<evidence type="ECO:0000313" key="19">
    <source>
        <dbReference type="Proteomes" id="UP000036987"/>
    </source>
</evidence>
<dbReference type="CDD" id="cd05169">
    <property type="entry name" value="PIKKc_TOR"/>
    <property type="match status" value="1"/>
</dbReference>
<dbReference type="GO" id="GO:0106310">
    <property type="term" value="F:protein serine kinase activity"/>
    <property type="evidence" value="ECO:0007669"/>
    <property type="project" value="RHEA"/>
</dbReference>
<dbReference type="SMART" id="SM01345">
    <property type="entry name" value="Rapamycin_bind"/>
    <property type="match status" value="1"/>
</dbReference>
<dbReference type="Pfam" id="PF23593">
    <property type="entry name" value="HEAT_ATR"/>
    <property type="match status" value="1"/>
</dbReference>
<dbReference type="InterPro" id="IPR018936">
    <property type="entry name" value="PI3/4_kinase_CS"/>
</dbReference>